<feature type="transmembrane region" description="Helical" evidence="8">
    <location>
        <begin position="400"/>
        <end position="425"/>
    </location>
</feature>
<feature type="transmembrane region" description="Helical" evidence="8">
    <location>
        <begin position="229"/>
        <end position="249"/>
    </location>
</feature>
<dbReference type="Proteomes" id="UP000189545">
    <property type="component" value="Chromosome"/>
</dbReference>
<feature type="transmembrane region" description="Helical" evidence="8">
    <location>
        <begin position="56"/>
        <end position="78"/>
    </location>
</feature>
<organism evidence="9 10">
    <name type="scientific">Shewanella psychrophila</name>
    <dbReference type="NCBI Taxonomy" id="225848"/>
    <lineage>
        <taxon>Bacteria</taxon>
        <taxon>Pseudomonadati</taxon>
        <taxon>Pseudomonadota</taxon>
        <taxon>Gammaproteobacteria</taxon>
        <taxon>Alteromonadales</taxon>
        <taxon>Shewanellaceae</taxon>
        <taxon>Shewanella</taxon>
    </lineage>
</organism>
<keyword evidence="6 8" id="KW-1133">Transmembrane helix</keyword>
<feature type="transmembrane region" description="Helical" evidence="8">
    <location>
        <begin position="186"/>
        <end position="209"/>
    </location>
</feature>
<feature type="transmembrane region" description="Helical" evidence="8">
    <location>
        <begin position="261"/>
        <end position="292"/>
    </location>
</feature>
<keyword evidence="4" id="KW-1003">Cell membrane</keyword>
<keyword evidence="5 8" id="KW-0812">Transmembrane</keyword>
<dbReference type="InterPro" id="IPR000060">
    <property type="entry name" value="BCCT_transptr"/>
</dbReference>
<dbReference type="GO" id="GO:0022857">
    <property type="term" value="F:transmembrane transporter activity"/>
    <property type="evidence" value="ECO:0007669"/>
    <property type="project" value="InterPro"/>
</dbReference>
<dbReference type="AlphaFoldDB" id="A0A1S6HPQ6"/>
<sequence>MNTLTHSIQNLMSKLSRESIGLICCCIAASAFLIFPEAAISLVAGLTSYVIHEFGLVFIIIPSLFVILSLAIALSPWGKITLGEDAKPEFGFVSWTSMLFAAGMGSGLIFWGVAEPIAHYAHPPAFVSADDIGKDSALALTYFHWGLHAWSLYAISGLVMAWFAFNKSRPMTISASFSDKPESSRYQLFDLLAVVAVIFGVAGTLANTIALVQSGVEQSIGFDTGGLSFRLGLLVAITLAFTLSSTMGLDKGIKRMSLFNLLFVVVMLVAVIALVDPLSVATTVVTSSLNYLQLLPSVSFSIDENSRDWSEGWSIIYFVWWIAWAPFVGPFIARISRGRTIRQYLLCTILIPTMTTIVWFSTFGGSVFEMSILPDVVQATNTDFTLGLFTFFDNLAFGKILTYSAILLLITFVITSADSAIYVTSMMTGSQAIKSKLMWSLVLVAITAALVLKNNIDLNKQIAIFGALPFTLILLAQAGIIVKELIKHKPEVQVK</sequence>
<feature type="transmembrane region" description="Helical" evidence="8">
    <location>
        <begin position="462"/>
        <end position="482"/>
    </location>
</feature>
<dbReference type="STRING" id="225848.Sps_02321"/>
<dbReference type="PANTHER" id="PTHR30047:SF7">
    <property type="entry name" value="HIGH-AFFINITY CHOLINE TRANSPORT PROTEIN"/>
    <property type="match status" value="1"/>
</dbReference>
<dbReference type="KEGG" id="spsw:Sps_02321"/>
<feature type="transmembrane region" description="Helical" evidence="8">
    <location>
        <begin position="312"/>
        <end position="332"/>
    </location>
</feature>
<accession>A0A1S6HPQ6</accession>
<feature type="transmembrane region" description="Helical" evidence="8">
    <location>
        <begin position="437"/>
        <end position="456"/>
    </location>
</feature>
<feature type="transmembrane region" description="Helical" evidence="8">
    <location>
        <begin position="90"/>
        <end position="114"/>
    </location>
</feature>
<feature type="transmembrane region" description="Helical" evidence="8">
    <location>
        <begin position="344"/>
        <end position="368"/>
    </location>
</feature>
<keyword evidence="7 8" id="KW-0472">Membrane</keyword>
<dbReference type="RefSeq" id="WP_237158060.1">
    <property type="nucleotide sequence ID" value="NZ_CP014782.1"/>
</dbReference>
<protein>
    <submittedName>
        <fullName evidence="9">Choline-glycine betaine transporter</fullName>
    </submittedName>
</protein>
<dbReference type="GO" id="GO:0005886">
    <property type="term" value="C:plasma membrane"/>
    <property type="evidence" value="ECO:0007669"/>
    <property type="project" value="UniProtKB-SubCell"/>
</dbReference>
<keyword evidence="3" id="KW-0813">Transport</keyword>
<evidence type="ECO:0000256" key="1">
    <source>
        <dbReference type="ARBA" id="ARBA00004651"/>
    </source>
</evidence>
<keyword evidence="10" id="KW-1185">Reference proteome</keyword>
<evidence type="ECO:0000256" key="4">
    <source>
        <dbReference type="ARBA" id="ARBA00022475"/>
    </source>
</evidence>
<feature type="transmembrane region" description="Helical" evidence="8">
    <location>
        <begin position="145"/>
        <end position="165"/>
    </location>
</feature>
<name>A0A1S6HPQ6_9GAMM</name>
<evidence type="ECO:0000256" key="6">
    <source>
        <dbReference type="ARBA" id="ARBA00022989"/>
    </source>
</evidence>
<feature type="transmembrane region" description="Helical" evidence="8">
    <location>
        <begin position="20"/>
        <end position="44"/>
    </location>
</feature>
<evidence type="ECO:0000256" key="8">
    <source>
        <dbReference type="SAM" id="Phobius"/>
    </source>
</evidence>
<comment type="subcellular location">
    <subcellularLocation>
        <location evidence="1">Cell membrane</location>
        <topology evidence="1">Multi-pass membrane protein</topology>
    </subcellularLocation>
</comment>
<gene>
    <name evidence="9" type="ORF">Sps_02321</name>
</gene>
<evidence type="ECO:0000256" key="5">
    <source>
        <dbReference type="ARBA" id="ARBA00022692"/>
    </source>
</evidence>
<evidence type="ECO:0000313" key="10">
    <source>
        <dbReference type="Proteomes" id="UP000189545"/>
    </source>
</evidence>
<comment type="similarity">
    <text evidence="2">Belongs to the BCCT transporter (TC 2.A.15) family.</text>
</comment>
<evidence type="ECO:0000256" key="3">
    <source>
        <dbReference type="ARBA" id="ARBA00022448"/>
    </source>
</evidence>
<dbReference type="EMBL" id="CP014782">
    <property type="protein sequence ID" value="AQS37479.1"/>
    <property type="molecule type" value="Genomic_DNA"/>
</dbReference>
<evidence type="ECO:0000256" key="2">
    <source>
        <dbReference type="ARBA" id="ARBA00005658"/>
    </source>
</evidence>
<reference evidence="9 10" key="1">
    <citation type="submission" date="2016-03" db="EMBL/GenBank/DDBJ databases">
        <title>Complete genome sequence of Shewanella psychrophila WP2, a deep sea bacterium isolated from west Pacific sediment.</title>
        <authorList>
            <person name="Xu G."/>
            <person name="Jian H."/>
        </authorList>
    </citation>
    <scope>NUCLEOTIDE SEQUENCE [LARGE SCALE GENOMIC DNA]</scope>
    <source>
        <strain evidence="9 10">WP2</strain>
    </source>
</reference>
<evidence type="ECO:0000313" key="9">
    <source>
        <dbReference type="EMBL" id="AQS37479.1"/>
    </source>
</evidence>
<dbReference type="PANTHER" id="PTHR30047">
    <property type="entry name" value="HIGH-AFFINITY CHOLINE TRANSPORT PROTEIN-RELATED"/>
    <property type="match status" value="1"/>
</dbReference>
<proteinExistence type="inferred from homology"/>
<dbReference type="Pfam" id="PF02028">
    <property type="entry name" value="BCCT"/>
    <property type="match status" value="1"/>
</dbReference>
<evidence type="ECO:0000256" key="7">
    <source>
        <dbReference type="ARBA" id="ARBA00023136"/>
    </source>
</evidence>